<dbReference type="Pfam" id="PF01757">
    <property type="entry name" value="Acyl_transf_3"/>
    <property type="match status" value="1"/>
</dbReference>
<dbReference type="GO" id="GO:0016747">
    <property type="term" value="F:acyltransferase activity, transferring groups other than amino-acyl groups"/>
    <property type="evidence" value="ECO:0007669"/>
    <property type="project" value="InterPro"/>
</dbReference>
<feature type="transmembrane region" description="Helical" evidence="1">
    <location>
        <begin position="15"/>
        <end position="35"/>
    </location>
</feature>
<proteinExistence type="predicted"/>
<dbReference type="InterPro" id="IPR050879">
    <property type="entry name" value="Acyltransferase_3"/>
</dbReference>
<keyword evidence="3" id="KW-0808">Transferase</keyword>
<feature type="transmembrane region" description="Helical" evidence="1">
    <location>
        <begin position="277"/>
        <end position="295"/>
    </location>
</feature>
<keyword evidence="3" id="KW-0012">Acyltransferase</keyword>
<keyword evidence="1" id="KW-0472">Membrane</keyword>
<dbReference type="InterPro" id="IPR002656">
    <property type="entry name" value="Acyl_transf_3_dom"/>
</dbReference>
<name>A0A9E3HAA9_9NOST</name>
<evidence type="ECO:0000259" key="2">
    <source>
        <dbReference type="Pfam" id="PF01757"/>
    </source>
</evidence>
<feature type="transmembrane region" description="Helical" evidence="1">
    <location>
        <begin position="55"/>
        <end position="75"/>
    </location>
</feature>
<sequence length="395" mass="45609">MSNFTDKTHDKRVHLHYLDGLRGLAALYVVFSHLWELQGHDLPGMWLNFSKVFRYGLFSVAIFIVLSGYCLMLPVSRSQTGYISGGLFNYIKRRSRRILPPYYSALILSLIVGVLITILINLHFLYWDNNLWGHFEHTFSLFDVVCHLFLIHNLIPNDEIYKINGPMWSVATEWQIYFLFPLILLPIWRRLGWFVVVSLAFLLGLLPYYLSHGLIGRAHTWYLGLFALGMMAADIGFSQKHYLQKIRKSLPWGLLAAIFFGMALFTDMSQKFGLEIWVNELCVGLATACLLVYCTNCIVEEKTPPLVLKILQSPGAIALGTFSYSLYLLHSIVLTVLNQYLHTFQFTPLKREIIFYTTGLSLSLLIAYIFYLIFERPFMSGFLQKRKIKDAIKID</sequence>
<evidence type="ECO:0000256" key="1">
    <source>
        <dbReference type="SAM" id="Phobius"/>
    </source>
</evidence>
<keyword evidence="1" id="KW-1133">Transmembrane helix</keyword>
<comment type="caution">
    <text evidence="3">The sequence shown here is derived from an EMBL/GenBank/DDBJ whole genome shotgun (WGS) entry which is preliminary data.</text>
</comment>
<dbReference type="PANTHER" id="PTHR23028">
    <property type="entry name" value="ACETYLTRANSFERASE"/>
    <property type="match status" value="1"/>
</dbReference>
<feature type="domain" description="Acyltransferase 3" evidence="2">
    <location>
        <begin position="16"/>
        <end position="371"/>
    </location>
</feature>
<feature type="transmembrane region" description="Helical" evidence="1">
    <location>
        <begin position="191"/>
        <end position="209"/>
    </location>
</feature>
<dbReference type="Proteomes" id="UP000813215">
    <property type="component" value="Unassembled WGS sequence"/>
</dbReference>
<accession>A0A9E3HAA9</accession>
<organism evidence="3 4">
    <name type="scientific">Pelatocladus maniniholoensis HA4357-MV3</name>
    <dbReference type="NCBI Taxonomy" id="1117104"/>
    <lineage>
        <taxon>Bacteria</taxon>
        <taxon>Bacillati</taxon>
        <taxon>Cyanobacteriota</taxon>
        <taxon>Cyanophyceae</taxon>
        <taxon>Nostocales</taxon>
        <taxon>Nostocaceae</taxon>
        <taxon>Pelatocladus</taxon>
    </lineage>
</organism>
<feature type="transmembrane region" description="Helical" evidence="1">
    <location>
        <begin position="249"/>
        <end position="265"/>
    </location>
</feature>
<gene>
    <name evidence="3" type="ORF">KME28_19170</name>
</gene>
<feature type="transmembrane region" description="Helical" evidence="1">
    <location>
        <begin position="166"/>
        <end position="184"/>
    </location>
</feature>
<dbReference type="AlphaFoldDB" id="A0A9E3HAA9"/>
<keyword evidence="1" id="KW-0812">Transmembrane</keyword>
<evidence type="ECO:0000313" key="3">
    <source>
        <dbReference type="EMBL" id="MBW4433773.1"/>
    </source>
</evidence>
<dbReference type="EMBL" id="JAHHHW010000113">
    <property type="protein sequence ID" value="MBW4433773.1"/>
    <property type="molecule type" value="Genomic_DNA"/>
</dbReference>
<reference evidence="3" key="2">
    <citation type="journal article" date="2022" name="Microbiol. Resour. Announc.">
        <title>Metagenome Sequencing to Explore Phylogenomics of Terrestrial Cyanobacteria.</title>
        <authorList>
            <person name="Ward R.D."/>
            <person name="Stajich J.E."/>
            <person name="Johansen J.R."/>
            <person name="Huntemann M."/>
            <person name="Clum A."/>
            <person name="Foster B."/>
            <person name="Foster B."/>
            <person name="Roux S."/>
            <person name="Palaniappan K."/>
            <person name="Varghese N."/>
            <person name="Mukherjee S."/>
            <person name="Reddy T.B.K."/>
            <person name="Daum C."/>
            <person name="Copeland A."/>
            <person name="Chen I.A."/>
            <person name="Ivanova N.N."/>
            <person name="Kyrpides N.C."/>
            <person name="Shapiro N."/>
            <person name="Eloe-Fadrosh E.A."/>
            <person name="Pietrasiak N."/>
        </authorList>
    </citation>
    <scope>NUCLEOTIDE SEQUENCE</scope>
    <source>
        <strain evidence="3">HA4357-MV3</strain>
    </source>
</reference>
<protein>
    <submittedName>
        <fullName evidence="3">Acyltransferase</fullName>
    </submittedName>
</protein>
<feature type="transmembrane region" description="Helical" evidence="1">
    <location>
        <begin position="316"/>
        <end position="341"/>
    </location>
</feature>
<evidence type="ECO:0000313" key="4">
    <source>
        <dbReference type="Proteomes" id="UP000813215"/>
    </source>
</evidence>
<reference evidence="3" key="1">
    <citation type="submission" date="2021-05" db="EMBL/GenBank/DDBJ databases">
        <authorList>
            <person name="Pietrasiak N."/>
            <person name="Ward R."/>
            <person name="Stajich J.E."/>
            <person name="Kurbessoian T."/>
        </authorList>
    </citation>
    <scope>NUCLEOTIDE SEQUENCE</scope>
    <source>
        <strain evidence="3">HA4357-MV3</strain>
    </source>
</reference>
<feature type="transmembrane region" description="Helical" evidence="1">
    <location>
        <begin position="102"/>
        <end position="126"/>
    </location>
</feature>
<feature type="transmembrane region" description="Helical" evidence="1">
    <location>
        <begin position="353"/>
        <end position="374"/>
    </location>
</feature>
<feature type="transmembrane region" description="Helical" evidence="1">
    <location>
        <begin position="221"/>
        <end position="237"/>
    </location>
</feature>